<dbReference type="PANTHER" id="PTHR42830:SF2">
    <property type="entry name" value="OSMC_OHR FAMILY PROTEIN"/>
    <property type="match status" value="1"/>
</dbReference>
<proteinExistence type="predicted"/>
<evidence type="ECO:0000313" key="3">
    <source>
        <dbReference type="Proteomes" id="UP000243077"/>
    </source>
</evidence>
<dbReference type="KEGG" id="psai:C3B54_111413"/>
<dbReference type="InterPro" id="IPR003718">
    <property type="entry name" value="OsmC/Ohr_fam"/>
</dbReference>
<organism evidence="2 3">
    <name type="scientific">Pontimonas salivibrio</name>
    <dbReference type="NCBI Taxonomy" id="1159327"/>
    <lineage>
        <taxon>Bacteria</taxon>
        <taxon>Bacillati</taxon>
        <taxon>Actinomycetota</taxon>
        <taxon>Actinomycetes</taxon>
        <taxon>Micrococcales</taxon>
        <taxon>Microbacteriaceae</taxon>
        <taxon>Pontimonas</taxon>
    </lineage>
</organism>
<sequence>MPEHHFHLRLHALGEIDTSVDSDSLKGESPQGDYTELGESRPARPGALARRHLIVAEGKPDIVGSSAKVFHGETSRWNPEELLIAALAQCHFLSFVYLASGAGIDIRAFEMEATGTLEWGSDGKGQMTRVELRPFVSVPGGQRDQAQALHHEAHEACFIARSVNFEVAVIAQTISLS</sequence>
<dbReference type="Gene3D" id="3.30.300.20">
    <property type="match status" value="1"/>
</dbReference>
<keyword evidence="3" id="KW-1185">Reference proteome</keyword>
<evidence type="ECO:0000313" key="2">
    <source>
        <dbReference type="EMBL" id="AVG24356.1"/>
    </source>
</evidence>
<accession>A0A2L2BRQ6</accession>
<dbReference type="InterPro" id="IPR036102">
    <property type="entry name" value="OsmC/Ohrsf"/>
</dbReference>
<dbReference type="OrthoDB" id="9795405at2"/>
<dbReference type="PANTHER" id="PTHR42830">
    <property type="entry name" value="OSMOTICALLY INDUCIBLE FAMILY PROTEIN"/>
    <property type="match status" value="1"/>
</dbReference>
<dbReference type="InterPro" id="IPR052707">
    <property type="entry name" value="OsmC_Ohr_Peroxiredoxin"/>
</dbReference>
<name>A0A2L2BRQ6_9MICO</name>
<evidence type="ECO:0000256" key="1">
    <source>
        <dbReference type="SAM" id="MobiDB-lite"/>
    </source>
</evidence>
<dbReference type="AlphaFoldDB" id="A0A2L2BRQ6"/>
<reference evidence="2 3" key="1">
    <citation type="submission" date="2018-02" db="EMBL/GenBank/DDBJ databases">
        <title>Complete genome of the streamlined marine actinobacterium Pontimonas salivibrio CL-TW6 adapted to coastal planktonic lifestype.</title>
        <authorList>
            <person name="Cho B.C."/>
            <person name="Hardies S.C."/>
            <person name="Jang G.I."/>
            <person name="Hwang C.Y."/>
        </authorList>
    </citation>
    <scope>NUCLEOTIDE SEQUENCE [LARGE SCALE GENOMIC DNA]</scope>
    <source>
        <strain evidence="2 3">CL-TW6</strain>
    </source>
</reference>
<feature type="region of interest" description="Disordered" evidence="1">
    <location>
        <begin position="20"/>
        <end position="43"/>
    </location>
</feature>
<dbReference type="Pfam" id="PF02566">
    <property type="entry name" value="OsmC"/>
    <property type="match status" value="1"/>
</dbReference>
<protein>
    <submittedName>
        <fullName evidence="2">Organic hydroperoxide reductase Ohr</fullName>
    </submittedName>
</protein>
<dbReference type="RefSeq" id="WP_104913843.1">
    <property type="nucleotide sequence ID" value="NZ_CP026923.1"/>
</dbReference>
<dbReference type="SUPFAM" id="SSF82784">
    <property type="entry name" value="OsmC-like"/>
    <property type="match status" value="1"/>
</dbReference>
<dbReference type="Proteomes" id="UP000243077">
    <property type="component" value="Chromosome"/>
</dbReference>
<dbReference type="InterPro" id="IPR015946">
    <property type="entry name" value="KH_dom-like_a/b"/>
</dbReference>
<gene>
    <name evidence="2" type="ORF">C3B54_111413</name>
</gene>
<dbReference type="EMBL" id="CP026923">
    <property type="protein sequence ID" value="AVG24356.1"/>
    <property type="molecule type" value="Genomic_DNA"/>
</dbReference>